<dbReference type="Gene3D" id="3.40.50.300">
    <property type="entry name" value="P-loop containing nucleotide triphosphate hydrolases"/>
    <property type="match status" value="2"/>
</dbReference>
<dbReference type="OrthoDB" id="9758568at2"/>
<comment type="similarity">
    <text evidence="2">Belongs to the peptidase S16 family.</text>
</comment>
<gene>
    <name evidence="5" type="ORF">DSCW_20690</name>
</gene>
<dbReference type="GO" id="GO:0004252">
    <property type="term" value="F:serine-type endopeptidase activity"/>
    <property type="evidence" value="ECO:0007669"/>
    <property type="project" value="UniProtKB-UniRule"/>
</dbReference>
<dbReference type="SUPFAM" id="SSF52540">
    <property type="entry name" value="P-loop containing nucleoside triphosphate hydrolases"/>
    <property type="match status" value="2"/>
</dbReference>
<evidence type="ECO:0000313" key="5">
    <source>
        <dbReference type="EMBL" id="BBO74652.1"/>
    </source>
</evidence>
<dbReference type="Proteomes" id="UP000427769">
    <property type="component" value="Chromosome"/>
</dbReference>
<dbReference type="SUPFAM" id="SSF54211">
    <property type="entry name" value="Ribosomal protein S5 domain 2-like"/>
    <property type="match status" value="1"/>
</dbReference>
<dbReference type="Gene3D" id="3.30.230.10">
    <property type="match status" value="1"/>
</dbReference>
<dbReference type="EC" id="3.4.21.53" evidence="2"/>
<dbReference type="RefSeq" id="WP_155303658.1">
    <property type="nucleotide sequence ID" value="NZ_AP021875.1"/>
</dbReference>
<keyword evidence="3" id="KW-0175">Coiled coil</keyword>
<feature type="active site" evidence="2">
    <location>
        <position position="696"/>
    </location>
</feature>
<keyword evidence="2" id="KW-0378">Hydrolase</keyword>
<name>A0A5K7YY09_9BACT</name>
<dbReference type="GO" id="GO:0030163">
    <property type="term" value="P:protein catabolic process"/>
    <property type="evidence" value="ECO:0007669"/>
    <property type="project" value="InterPro"/>
</dbReference>
<evidence type="ECO:0000256" key="3">
    <source>
        <dbReference type="SAM" id="Coils"/>
    </source>
</evidence>
<organism evidence="5 6">
    <name type="scientific">Desulfosarcina widdelii</name>
    <dbReference type="NCBI Taxonomy" id="947919"/>
    <lineage>
        <taxon>Bacteria</taxon>
        <taxon>Pseudomonadati</taxon>
        <taxon>Thermodesulfobacteriota</taxon>
        <taxon>Desulfobacteria</taxon>
        <taxon>Desulfobacterales</taxon>
        <taxon>Desulfosarcinaceae</taxon>
        <taxon>Desulfosarcina</taxon>
    </lineage>
</organism>
<accession>A0A5K7YY09</accession>
<sequence>MTAKNEVQLADLRCLCDPSMFNFKTTADVDPLDQVIGQERAVRAITFGLEMQSSGYHIFVTGPEGTGKTTIVQEIVRKAAITLPSPPDWVMINNFKDEYRPRSLPLTPGQAVRFAKSLNRLVSDLKIRLPKTFQADPFREKVNEIQKRYGERKKAQFETLDRSAREKHLKVEKTPSGYQTVPMDGEEPFTQEAFEKLPEQQRAAIEETVQAFQEEIQTAMLEVSRINQAQQKEIQQFAGESARFVVKNRMDLIREDYRDQEKVLRFLDEMQEDMVDNVGLFLPQQKEGNGNEVPPDTLELSLNRYKVNVLEDRNGLEGAPVVFEPNPTYQNVFGRIEKKAFMGTLVTDFTMVQSGSLLQANGGFLILEVESVLTHPQVWESLKRALQNKRLFIEDMTRDMGLGTASLRPEPVELDVKVILLGGYEPFQLLQNYDSKFNKIFKVRADFDYEVARTDETVRLYAQFIARVCRDEGLLPFTADGVSAVVEYGEKAIDSKNKLSLRFGSVVAVIKEADYWAKKENSELVTSAHVVKAFTEHRFRYNLYEEKIHENYVDDTIMIDVAGEAVGQVNALAVYQMGEIAFGRPSRITAETYMGKPGVVNIERESKLSGKTHDKGVLILSGYLGRTFAQRYPLNLSISLTFEQSYSGVDGDSASSTELYAILSSLSGIPIRQGIAVTGSVNQKGQVQAIGGVNQKIEGFFDVCRSKGLTGGQGVMIPAANVKNLMLKKSVIAAVEKGEFAIWQVATVEEGIEILTGTPAGTPDAEGNFPQDTVYGRVQKKLENYLKQSLKLKKAGESFDS</sequence>
<dbReference type="InterPro" id="IPR014721">
    <property type="entry name" value="Ribsml_uS5_D2-typ_fold_subgr"/>
</dbReference>
<evidence type="ECO:0000259" key="4">
    <source>
        <dbReference type="PROSITE" id="PS51786"/>
    </source>
</evidence>
<dbReference type="InterPro" id="IPR020568">
    <property type="entry name" value="Ribosomal_Su5_D2-typ_SF"/>
</dbReference>
<dbReference type="InterPro" id="IPR046844">
    <property type="entry name" value="Lon-like_helical"/>
</dbReference>
<evidence type="ECO:0000256" key="2">
    <source>
        <dbReference type="PROSITE-ProRule" id="PRU01122"/>
    </source>
</evidence>
<dbReference type="Pfam" id="PF05362">
    <property type="entry name" value="Lon_C"/>
    <property type="match status" value="1"/>
</dbReference>
<keyword evidence="6" id="KW-1185">Reference proteome</keyword>
<dbReference type="InterPro" id="IPR041699">
    <property type="entry name" value="AAA_32"/>
</dbReference>
<dbReference type="EMBL" id="AP021875">
    <property type="protein sequence ID" value="BBO74652.1"/>
    <property type="molecule type" value="Genomic_DNA"/>
</dbReference>
<dbReference type="PRINTS" id="PR00830">
    <property type="entry name" value="ENDOLAPTASE"/>
</dbReference>
<evidence type="ECO:0000256" key="1">
    <source>
        <dbReference type="ARBA" id="ARBA00022670"/>
    </source>
</evidence>
<feature type="domain" description="Lon proteolytic" evidence="4">
    <location>
        <begin position="563"/>
        <end position="758"/>
    </location>
</feature>
<keyword evidence="2" id="KW-0720">Serine protease</keyword>
<dbReference type="Pfam" id="PF20436">
    <property type="entry name" value="LonB_AAA-LID"/>
    <property type="match status" value="1"/>
</dbReference>
<protein>
    <recommendedName>
        <fullName evidence="2">endopeptidase La</fullName>
        <ecNumber evidence="2">3.4.21.53</ecNumber>
    </recommendedName>
</protein>
<dbReference type="InterPro" id="IPR027065">
    <property type="entry name" value="Lon_Prtase"/>
</dbReference>
<dbReference type="Pfam" id="PF13654">
    <property type="entry name" value="AAA_32"/>
    <property type="match status" value="1"/>
</dbReference>
<feature type="coiled-coil region" evidence="3">
    <location>
        <begin position="202"/>
        <end position="229"/>
    </location>
</feature>
<dbReference type="KEGG" id="dwd:DSCW_20690"/>
<dbReference type="PANTHER" id="PTHR10046">
    <property type="entry name" value="ATP DEPENDENT LON PROTEASE FAMILY MEMBER"/>
    <property type="match status" value="1"/>
</dbReference>
<keyword evidence="1 2" id="KW-0645">Protease</keyword>
<comment type="catalytic activity">
    <reaction evidence="2">
        <text>Hydrolysis of proteins in presence of ATP.</text>
        <dbReference type="EC" id="3.4.21.53"/>
    </reaction>
</comment>
<dbReference type="GO" id="GO:0005524">
    <property type="term" value="F:ATP binding"/>
    <property type="evidence" value="ECO:0007669"/>
    <property type="project" value="InterPro"/>
</dbReference>
<dbReference type="Gene3D" id="1.10.8.60">
    <property type="match status" value="1"/>
</dbReference>
<evidence type="ECO:0000313" key="6">
    <source>
        <dbReference type="Proteomes" id="UP000427769"/>
    </source>
</evidence>
<proteinExistence type="inferred from homology"/>
<dbReference type="Pfam" id="PF20437">
    <property type="entry name" value="LonC_helical"/>
    <property type="match status" value="1"/>
</dbReference>
<dbReference type="AlphaFoldDB" id="A0A5K7YY09"/>
<dbReference type="InterPro" id="IPR046843">
    <property type="entry name" value="LonB_AAA-LID"/>
</dbReference>
<feature type="active site" evidence="2">
    <location>
        <position position="653"/>
    </location>
</feature>
<dbReference type="GO" id="GO:0006508">
    <property type="term" value="P:proteolysis"/>
    <property type="evidence" value="ECO:0007669"/>
    <property type="project" value="UniProtKB-KW"/>
</dbReference>
<dbReference type="InterPro" id="IPR008269">
    <property type="entry name" value="Lon_proteolytic"/>
</dbReference>
<reference evidence="5 6" key="1">
    <citation type="submission" date="2019-11" db="EMBL/GenBank/DDBJ databases">
        <title>Comparative genomics of hydrocarbon-degrading Desulfosarcina strains.</title>
        <authorList>
            <person name="Watanabe M."/>
            <person name="Kojima H."/>
            <person name="Fukui M."/>
        </authorList>
    </citation>
    <scope>NUCLEOTIDE SEQUENCE [LARGE SCALE GENOMIC DNA]</scope>
    <source>
        <strain evidence="5 6">PP31</strain>
    </source>
</reference>
<dbReference type="InterPro" id="IPR027417">
    <property type="entry name" value="P-loop_NTPase"/>
</dbReference>
<dbReference type="PROSITE" id="PS51786">
    <property type="entry name" value="LON_PROTEOLYTIC"/>
    <property type="match status" value="1"/>
</dbReference>
<dbReference type="GO" id="GO:0004176">
    <property type="term" value="F:ATP-dependent peptidase activity"/>
    <property type="evidence" value="ECO:0007669"/>
    <property type="project" value="UniProtKB-UniRule"/>
</dbReference>